<feature type="region of interest" description="Disordered" evidence="1">
    <location>
        <begin position="492"/>
        <end position="589"/>
    </location>
</feature>
<gene>
    <name evidence="3" type="ORF">DD237_006396</name>
    <name evidence="2" type="ORF">DD238_005960</name>
</gene>
<feature type="compositionally biased region" description="Basic and acidic residues" evidence="1">
    <location>
        <begin position="530"/>
        <end position="551"/>
    </location>
</feature>
<evidence type="ECO:0000256" key="1">
    <source>
        <dbReference type="SAM" id="MobiDB-lite"/>
    </source>
</evidence>
<reference evidence="4 5" key="1">
    <citation type="submission" date="2018-06" db="EMBL/GenBank/DDBJ databases">
        <title>Comparative genomics of downy mildews reveals potential adaptations to biotrophy.</title>
        <authorList>
            <person name="Fletcher K."/>
            <person name="Klosterman S.J."/>
            <person name="Derevnina L."/>
            <person name="Martin F."/>
            <person name="Koike S."/>
            <person name="Reyes Chin-Wo S."/>
            <person name="Mou B."/>
            <person name="Michelmore R."/>
        </authorList>
    </citation>
    <scope>NUCLEOTIDE SEQUENCE [LARGE SCALE GENOMIC DNA]</scope>
    <source>
        <strain evidence="3 5">R13</strain>
        <strain evidence="2 4">R14</strain>
    </source>
</reference>
<dbReference type="VEuPathDB" id="FungiDB:DD237_006396"/>
<dbReference type="EMBL" id="QLLG01000272">
    <property type="protein sequence ID" value="RMX64994.1"/>
    <property type="molecule type" value="Genomic_DNA"/>
</dbReference>
<sequence length="589" mass="65619">MAIIGDTNDISSTFVGVSWGNSVASIEVISGIGREARAVSVIIFVGNKSETSRVCSEATTLIISGGDSIANWSIMFVAFESAMFFRPMVATPNGTIIADTNGAIKFTGLKMAAAYATYATQISDALQTLVKTTGVKIDPAVEFVSCDSGLHEHFVPKTSLEKHLRKCHGERGPRPIYNAAFFYGRRIEEDAVIVQDKFTRTISGTTDSRVRSETEGIHGGSSGMQSLLEPEAGQYDEHKGTLSVADGDGVIAAVGRAAVSAGTFYEQVQSWQRIPRAFATMKDSERELVTPSSLRRWLNAELSRPGVLPTGAAFDDELVDYMAGLLEHPDFCQPDLLVLELHEFLGSNVSNIVLALWKFLVVEIGLQSVFKTEKSAKDMTIQVKSSVGSHDSTTMDVVLKTSQTRPSDANAEHNYKRRRASYKGKVGTKTGLEAYRDMIQKHMVGLSLEMDRELVLGGGFQDEEKSGTGLSTLQQSRPKAVNWLSFTDALEVRNRNRPRRQDRSSSRKRQSRSRSREQSNVCGNYGAEDNACRKGRTDPDRSGERSSERYRQMSRRRSRSPRYRDYYDAKHRYSNRKDRNDRRRRDYHH</sequence>
<evidence type="ECO:0000313" key="3">
    <source>
        <dbReference type="EMBL" id="RQM14141.1"/>
    </source>
</evidence>
<dbReference type="AlphaFoldDB" id="A0A3M6VE43"/>
<name>A0A3M6VE43_9STRA</name>
<dbReference type="OrthoDB" id="69229at2759"/>
<organism evidence="2 4">
    <name type="scientific">Peronospora effusa</name>
    <dbReference type="NCBI Taxonomy" id="542832"/>
    <lineage>
        <taxon>Eukaryota</taxon>
        <taxon>Sar</taxon>
        <taxon>Stramenopiles</taxon>
        <taxon>Oomycota</taxon>
        <taxon>Peronosporomycetes</taxon>
        <taxon>Peronosporales</taxon>
        <taxon>Peronosporaceae</taxon>
        <taxon>Peronospora</taxon>
    </lineage>
</organism>
<accession>A0A3M6VE43</accession>
<dbReference type="STRING" id="542832.A0A3M6VE43"/>
<dbReference type="Proteomes" id="UP000286097">
    <property type="component" value="Unassembled WGS sequence"/>
</dbReference>
<comment type="caution">
    <text evidence="2">The sequence shown here is derived from an EMBL/GenBank/DDBJ whole genome shotgun (WGS) entry which is preliminary data.</text>
</comment>
<dbReference type="Proteomes" id="UP000282087">
    <property type="component" value="Unassembled WGS sequence"/>
</dbReference>
<evidence type="ECO:0000313" key="5">
    <source>
        <dbReference type="Proteomes" id="UP000286097"/>
    </source>
</evidence>
<dbReference type="EMBL" id="QKXF01000219">
    <property type="protein sequence ID" value="RQM14141.1"/>
    <property type="molecule type" value="Genomic_DNA"/>
</dbReference>
<keyword evidence="4" id="KW-1185">Reference proteome</keyword>
<evidence type="ECO:0000313" key="4">
    <source>
        <dbReference type="Proteomes" id="UP000282087"/>
    </source>
</evidence>
<evidence type="ECO:0000313" key="2">
    <source>
        <dbReference type="EMBL" id="RMX64994.1"/>
    </source>
</evidence>
<feature type="compositionally biased region" description="Basic residues" evidence="1">
    <location>
        <begin position="552"/>
        <end position="561"/>
    </location>
</feature>
<feature type="region of interest" description="Disordered" evidence="1">
    <location>
        <begin position="206"/>
        <end position="225"/>
    </location>
</feature>
<feature type="compositionally biased region" description="Basic and acidic residues" evidence="1">
    <location>
        <begin position="562"/>
        <end position="589"/>
    </location>
</feature>
<protein>
    <submittedName>
        <fullName evidence="2">Uncharacterized protein</fullName>
    </submittedName>
</protein>
<feature type="compositionally biased region" description="Basic and acidic residues" evidence="1">
    <location>
        <begin position="492"/>
        <end position="505"/>
    </location>
</feature>
<proteinExistence type="predicted"/>